<dbReference type="Proteomes" id="UP000184144">
    <property type="component" value="Unassembled WGS sequence"/>
</dbReference>
<sequence length="98" mass="10033">MKKLVLVMVVAACGAPVLDEPTQAQEQSIARFVADVSPGLSPQAQAVAANCGAQNTTTEELQLLSELDALDAASTGLISEIMTRDGTLACMTANGVSL</sequence>
<proteinExistence type="predicted"/>
<dbReference type="STRING" id="1486859.SAMN05444273_10473"/>
<evidence type="ECO:0000313" key="1">
    <source>
        <dbReference type="EMBL" id="SHF14000.1"/>
    </source>
</evidence>
<dbReference type="EMBL" id="FQUV01000004">
    <property type="protein sequence ID" value="SHF14000.1"/>
    <property type="molecule type" value="Genomic_DNA"/>
</dbReference>
<reference evidence="2" key="1">
    <citation type="submission" date="2016-11" db="EMBL/GenBank/DDBJ databases">
        <authorList>
            <person name="Varghese N."/>
            <person name="Submissions S."/>
        </authorList>
    </citation>
    <scope>NUCLEOTIDE SEQUENCE [LARGE SCALE GENOMIC DNA]</scope>
    <source>
        <strain evidence="2">DSM 100566</strain>
    </source>
</reference>
<gene>
    <name evidence="1" type="ORF">SAMN05444273_10473</name>
</gene>
<accession>A0A1M4Z7K1</accession>
<dbReference type="AlphaFoldDB" id="A0A1M4Z7K1"/>
<protein>
    <submittedName>
        <fullName evidence="1">Uncharacterized protein</fullName>
    </submittedName>
</protein>
<organism evidence="1 2">
    <name type="scientific">Litoreibacter ascidiaceicola</name>
    <dbReference type="NCBI Taxonomy" id="1486859"/>
    <lineage>
        <taxon>Bacteria</taxon>
        <taxon>Pseudomonadati</taxon>
        <taxon>Pseudomonadota</taxon>
        <taxon>Alphaproteobacteria</taxon>
        <taxon>Rhodobacterales</taxon>
        <taxon>Roseobacteraceae</taxon>
        <taxon>Litoreibacter</taxon>
    </lineage>
</organism>
<dbReference type="RefSeq" id="WP_073143132.1">
    <property type="nucleotide sequence ID" value="NZ_FQUV01000004.1"/>
</dbReference>
<evidence type="ECO:0000313" key="2">
    <source>
        <dbReference type="Proteomes" id="UP000184144"/>
    </source>
</evidence>
<name>A0A1M4Z7K1_9RHOB</name>
<keyword evidence="2" id="KW-1185">Reference proteome</keyword>